<gene>
    <name evidence="2" type="ORF">ABEB36_007163</name>
</gene>
<organism evidence="2 3">
    <name type="scientific">Hypothenemus hampei</name>
    <name type="common">Coffee berry borer</name>
    <dbReference type="NCBI Taxonomy" id="57062"/>
    <lineage>
        <taxon>Eukaryota</taxon>
        <taxon>Metazoa</taxon>
        <taxon>Ecdysozoa</taxon>
        <taxon>Arthropoda</taxon>
        <taxon>Hexapoda</taxon>
        <taxon>Insecta</taxon>
        <taxon>Pterygota</taxon>
        <taxon>Neoptera</taxon>
        <taxon>Endopterygota</taxon>
        <taxon>Coleoptera</taxon>
        <taxon>Polyphaga</taxon>
        <taxon>Cucujiformia</taxon>
        <taxon>Curculionidae</taxon>
        <taxon>Scolytinae</taxon>
        <taxon>Hypothenemus</taxon>
    </lineage>
</organism>
<feature type="transmembrane region" description="Helical" evidence="1">
    <location>
        <begin position="122"/>
        <end position="141"/>
    </location>
</feature>
<comment type="caution">
    <text evidence="2">The sequence shown here is derived from an EMBL/GenBank/DDBJ whole genome shotgun (WGS) entry which is preliminary data.</text>
</comment>
<dbReference type="Proteomes" id="UP001566132">
    <property type="component" value="Unassembled WGS sequence"/>
</dbReference>
<evidence type="ECO:0000313" key="3">
    <source>
        <dbReference type="Proteomes" id="UP001566132"/>
    </source>
</evidence>
<keyword evidence="1" id="KW-1133">Transmembrane helix</keyword>
<evidence type="ECO:0000256" key="1">
    <source>
        <dbReference type="SAM" id="Phobius"/>
    </source>
</evidence>
<feature type="transmembrane region" description="Helical" evidence="1">
    <location>
        <begin position="6"/>
        <end position="24"/>
    </location>
</feature>
<keyword evidence="3" id="KW-1185">Reference proteome</keyword>
<name>A0ABD1EX04_HYPHA</name>
<evidence type="ECO:0000313" key="2">
    <source>
        <dbReference type="EMBL" id="KAL1501936.1"/>
    </source>
</evidence>
<dbReference type="PROSITE" id="PS60019">
    <property type="entry name" value="I_CONOTOXIN"/>
    <property type="match status" value="1"/>
</dbReference>
<dbReference type="EMBL" id="JBDJPC010000005">
    <property type="protein sequence ID" value="KAL1501936.1"/>
    <property type="molecule type" value="Genomic_DNA"/>
</dbReference>
<sequence length="144" mass="16431">MLSTSILLHTLTFSALFPLFLCLVKDCKPYNQSCTVDRSCCGGCCLKGFCKDTYLDCRANTEDPCIRRYCPEGQVCTTYQPSGCKGCGPLVECVVMSIPEDLKHRSNFTHYHRLNSAHSFKINLWIFFWLFVGWILLKNSISYC</sequence>
<reference evidence="2 3" key="1">
    <citation type="submission" date="2024-05" db="EMBL/GenBank/DDBJ databases">
        <title>Genetic variation in Jamaican populations of the coffee berry borer (Hypothenemus hampei).</title>
        <authorList>
            <person name="Errbii M."/>
            <person name="Myrie A."/>
        </authorList>
    </citation>
    <scope>NUCLEOTIDE SEQUENCE [LARGE SCALE GENOMIC DNA]</scope>
    <source>
        <strain evidence="2">JA-Hopewell-2020-01-JO</strain>
        <tissue evidence="2">Whole body</tissue>
    </source>
</reference>
<dbReference type="InterPro" id="IPR013141">
    <property type="entry name" value="Conotoxin-I_CS"/>
</dbReference>
<accession>A0ABD1EX04</accession>
<protein>
    <submittedName>
        <fullName evidence="2">Uncharacterized protein</fullName>
    </submittedName>
</protein>
<proteinExistence type="predicted"/>
<keyword evidence="1" id="KW-0812">Transmembrane</keyword>
<keyword evidence="1" id="KW-0472">Membrane</keyword>
<dbReference type="AlphaFoldDB" id="A0ABD1EX04"/>